<dbReference type="Gene3D" id="3.40.50.1820">
    <property type="entry name" value="alpha/beta hydrolase"/>
    <property type="match status" value="2"/>
</dbReference>
<dbReference type="PANTHER" id="PTHR11731:SF193">
    <property type="entry name" value="DIPEPTIDYL PEPTIDASE 9"/>
    <property type="match status" value="1"/>
</dbReference>
<evidence type="ECO:0000259" key="1">
    <source>
        <dbReference type="Pfam" id="PF00326"/>
    </source>
</evidence>
<dbReference type="Proteomes" id="UP001497444">
    <property type="component" value="Chromosome 7"/>
</dbReference>
<sequence>MPSTNSQAHGDESATDFPVEDIVQYPLPGYVAPASVAFSPDHKLVSYLYSPDNTLNRKVFAFDPVTCKRHLLVNPPGGGERLRERGFGVTNYEWVKGALGTRLMVALTRRDGLELRLRVASSSSSPFVDPQLSADGYSIAYVCDEERFVLPISVGEPKQIAFATHETGKTHELAEYIAQSIAFAEVDATGIPPFLIMYQGKSKLGGEAEEDHVYPFAGSWIVEQVAGSNEIAGILYFTATYDSPLETHLYSTNLFVEFDWSPLKPKRQTEGCHNVVLDHNIQRFVDIHDSVMSPPRVLLCSLEDGSILVPTSEVVKITASDGTELHGAVYRSDAGQFGQPPSQAVVSVYEGPNAQTICNSWMNTVDICMLNIFGAELDNRGSDRHGLMFYRAVKHKLGKVDVSGPRGSAPVTAWDGYNTHYTEKYMGSPASNSVRFEQSSVMYHVHQITGKLLLVHGMIDENVHFHHTA</sequence>
<reference evidence="3" key="1">
    <citation type="submission" date="2024-02" db="EMBL/GenBank/DDBJ databases">
        <authorList>
            <consortium name="ELIXIR-Norway"/>
            <consortium name="Elixir Norway"/>
        </authorList>
    </citation>
    <scope>NUCLEOTIDE SEQUENCE</scope>
</reference>
<gene>
    <name evidence="3" type="ORF">CSSPJE1EN1_LOCUS22120</name>
</gene>
<dbReference type="InterPro" id="IPR001375">
    <property type="entry name" value="Peptidase_S9_cat"/>
</dbReference>
<proteinExistence type="predicted"/>
<dbReference type="Pfam" id="PF00930">
    <property type="entry name" value="DPPIV_N"/>
    <property type="match status" value="1"/>
</dbReference>
<accession>A0ABP0XGE6</accession>
<organism evidence="3 4">
    <name type="scientific">Sphagnum jensenii</name>
    <dbReference type="NCBI Taxonomy" id="128206"/>
    <lineage>
        <taxon>Eukaryota</taxon>
        <taxon>Viridiplantae</taxon>
        <taxon>Streptophyta</taxon>
        <taxon>Embryophyta</taxon>
        <taxon>Bryophyta</taxon>
        <taxon>Sphagnophytina</taxon>
        <taxon>Sphagnopsida</taxon>
        <taxon>Sphagnales</taxon>
        <taxon>Sphagnaceae</taxon>
        <taxon>Sphagnum</taxon>
    </lineage>
</organism>
<feature type="domain" description="Dipeptidylpeptidase IV N-terminal" evidence="2">
    <location>
        <begin position="218"/>
        <end position="295"/>
    </location>
</feature>
<evidence type="ECO:0000313" key="4">
    <source>
        <dbReference type="Proteomes" id="UP001497444"/>
    </source>
</evidence>
<dbReference type="Pfam" id="PF00326">
    <property type="entry name" value="Peptidase_S9"/>
    <property type="match status" value="1"/>
</dbReference>
<dbReference type="InterPro" id="IPR002469">
    <property type="entry name" value="Peptidase_S9B_N"/>
</dbReference>
<evidence type="ECO:0000259" key="2">
    <source>
        <dbReference type="Pfam" id="PF00930"/>
    </source>
</evidence>
<evidence type="ECO:0000313" key="3">
    <source>
        <dbReference type="EMBL" id="CAK9276642.1"/>
    </source>
</evidence>
<protein>
    <submittedName>
        <fullName evidence="3">Uncharacterized protein</fullName>
    </submittedName>
</protein>
<feature type="domain" description="Peptidase S9 prolyl oligopeptidase catalytic" evidence="1">
    <location>
        <begin position="408"/>
        <end position="469"/>
    </location>
</feature>
<dbReference type="Gene3D" id="2.140.10.30">
    <property type="entry name" value="Dipeptidylpeptidase IV, N-terminal domain"/>
    <property type="match status" value="2"/>
</dbReference>
<dbReference type="InterPro" id="IPR050278">
    <property type="entry name" value="Serine_Prot_S9B/DPPIV"/>
</dbReference>
<dbReference type="EMBL" id="OZ020102">
    <property type="protein sequence ID" value="CAK9276642.1"/>
    <property type="molecule type" value="Genomic_DNA"/>
</dbReference>
<dbReference type="InterPro" id="IPR029058">
    <property type="entry name" value="AB_hydrolase_fold"/>
</dbReference>
<name>A0ABP0XGE6_9BRYO</name>
<keyword evidence="4" id="KW-1185">Reference proteome</keyword>
<dbReference type="SUPFAM" id="SSF82171">
    <property type="entry name" value="DPP6 N-terminal domain-like"/>
    <property type="match status" value="1"/>
</dbReference>
<dbReference type="PANTHER" id="PTHR11731">
    <property type="entry name" value="PROTEASE FAMILY S9B,C DIPEPTIDYL-PEPTIDASE IV-RELATED"/>
    <property type="match status" value="1"/>
</dbReference>
<dbReference type="SUPFAM" id="SSF53474">
    <property type="entry name" value="alpha/beta-Hydrolases"/>
    <property type="match status" value="1"/>
</dbReference>